<dbReference type="EMBL" id="SOEG01000002">
    <property type="protein sequence ID" value="TDX58956.1"/>
    <property type="molecule type" value="Genomic_DNA"/>
</dbReference>
<dbReference type="Pfam" id="PF00117">
    <property type="entry name" value="GATase"/>
    <property type="match status" value="1"/>
</dbReference>
<dbReference type="SUPFAM" id="SSF52317">
    <property type="entry name" value="Class I glutamine amidotransferase-like"/>
    <property type="match status" value="1"/>
</dbReference>
<evidence type="ECO:0000259" key="2">
    <source>
        <dbReference type="Pfam" id="PF00117"/>
    </source>
</evidence>
<dbReference type="GO" id="GO:0000162">
    <property type="term" value="P:L-tryptophan biosynthetic process"/>
    <property type="evidence" value="ECO:0007669"/>
    <property type="project" value="TreeGrafter"/>
</dbReference>
<dbReference type="PANTHER" id="PTHR43418">
    <property type="entry name" value="MULTIFUNCTIONAL TRYPTOPHAN BIOSYNTHESIS PROTEIN-RELATED"/>
    <property type="match status" value="1"/>
</dbReference>
<dbReference type="InterPro" id="IPR029062">
    <property type="entry name" value="Class_I_gatase-like"/>
</dbReference>
<dbReference type="CDD" id="cd01743">
    <property type="entry name" value="GATase1_Anthranilate_Synthase"/>
    <property type="match status" value="1"/>
</dbReference>
<dbReference type="PRINTS" id="PR00099">
    <property type="entry name" value="CPSGATASE"/>
</dbReference>
<keyword evidence="1" id="KW-0315">Glutamine amidotransferase</keyword>
<gene>
    <name evidence="3" type="ORF">C7959_10294</name>
</gene>
<dbReference type="PROSITE" id="PS51273">
    <property type="entry name" value="GATASE_TYPE_1"/>
    <property type="match status" value="1"/>
</dbReference>
<comment type="caution">
    <text evidence="3">The sequence shown here is derived from an EMBL/GenBank/DDBJ whole genome shotgun (WGS) entry which is preliminary data.</text>
</comment>
<protein>
    <submittedName>
        <fullName evidence="3">Anthranilate synthase component 2/para-aminobenzoate synthetase component 2</fullName>
    </submittedName>
</protein>
<dbReference type="InterPro" id="IPR006221">
    <property type="entry name" value="TrpG/PapA_dom"/>
</dbReference>
<dbReference type="Gene3D" id="3.40.50.880">
    <property type="match status" value="1"/>
</dbReference>
<dbReference type="PANTHER" id="PTHR43418:SF4">
    <property type="entry name" value="MULTIFUNCTIONAL TRYPTOPHAN BIOSYNTHESIS PROTEIN"/>
    <property type="match status" value="1"/>
</dbReference>
<sequence length="186" mass="20409">MILVIDNYDSFTYNLVQLIGELGYEIEVKRNDQINLAEIKNLNPDKIIISPGPGRPKDAGISLDLIKEFSGEIGILGICLGHQSIAAAFGAKIVKAPELVHGKVSKIINKQKGILEGIDDFEATRYHSLVIKPETLADNFEITAKTVDGIIMGIQDEEKGLYGLQFHPESIMSKTGKEILNNFLSS</sequence>
<reference evidence="3 4" key="1">
    <citation type="submission" date="2019-03" db="EMBL/GenBank/DDBJ databases">
        <title>Subsurface microbial communities from deep shales in Ohio and West Virginia, USA.</title>
        <authorList>
            <person name="Wrighton K."/>
        </authorList>
    </citation>
    <scope>NUCLEOTIDE SEQUENCE [LARGE SCALE GENOMIC DNA]</scope>
    <source>
        <strain evidence="3 4">MSL 6dP</strain>
    </source>
</reference>
<dbReference type="FunFam" id="3.40.50.880:FF:000003">
    <property type="entry name" value="Anthranilate synthase component II"/>
    <property type="match status" value="1"/>
</dbReference>
<name>A0A4R8HFN8_9FIRM</name>
<organism evidence="3 4">
    <name type="scientific">Orenia marismortui</name>
    <dbReference type="NCBI Taxonomy" id="46469"/>
    <lineage>
        <taxon>Bacteria</taxon>
        <taxon>Bacillati</taxon>
        <taxon>Bacillota</taxon>
        <taxon>Clostridia</taxon>
        <taxon>Halanaerobiales</taxon>
        <taxon>Halobacteroidaceae</taxon>
        <taxon>Orenia</taxon>
    </lineage>
</organism>
<dbReference type="AlphaFoldDB" id="A0A4R8HFN8"/>
<dbReference type="PRINTS" id="PR00097">
    <property type="entry name" value="ANTSNTHASEII"/>
</dbReference>
<keyword evidence="4" id="KW-1185">Reference proteome</keyword>
<evidence type="ECO:0000313" key="4">
    <source>
        <dbReference type="Proteomes" id="UP000295832"/>
    </source>
</evidence>
<feature type="domain" description="Glutamine amidotransferase" evidence="2">
    <location>
        <begin position="3"/>
        <end position="184"/>
    </location>
</feature>
<dbReference type="InterPro" id="IPR017926">
    <property type="entry name" value="GATASE"/>
</dbReference>
<evidence type="ECO:0000313" key="3">
    <source>
        <dbReference type="EMBL" id="TDX58956.1"/>
    </source>
</evidence>
<proteinExistence type="predicted"/>
<dbReference type="PRINTS" id="PR00096">
    <property type="entry name" value="GATASE"/>
</dbReference>
<dbReference type="InterPro" id="IPR050472">
    <property type="entry name" value="Anth_synth/Amidotransfase"/>
</dbReference>
<dbReference type="STRING" id="926561.GCA_000379025_01983"/>
<dbReference type="NCBIfam" id="TIGR00566">
    <property type="entry name" value="trpG_papA"/>
    <property type="match status" value="1"/>
</dbReference>
<dbReference type="Proteomes" id="UP000295832">
    <property type="component" value="Unassembled WGS sequence"/>
</dbReference>
<dbReference type="RefSeq" id="WP_134114548.1">
    <property type="nucleotide sequence ID" value="NZ_SOEG01000002.1"/>
</dbReference>
<evidence type="ECO:0000256" key="1">
    <source>
        <dbReference type="ARBA" id="ARBA00022962"/>
    </source>
</evidence>
<dbReference type="GO" id="GO:0004049">
    <property type="term" value="F:anthranilate synthase activity"/>
    <property type="evidence" value="ECO:0007669"/>
    <property type="project" value="TreeGrafter"/>
</dbReference>
<dbReference type="GO" id="GO:0005829">
    <property type="term" value="C:cytosol"/>
    <property type="evidence" value="ECO:0007669"/>
    <property type="project" value="TreeGrafter"/>
</dbReference>
<accession>A0A4R8HFN8</accession>